<evidence type="ECO:0000313" key="1">
    <source>
        <dbReference type="EMBL" id="OFI06100.1"/>
    </source>
</evidence>
<organism evidence="1 2">
    <name type="scientific">Clostridium acetireducens DSM 10703</name>
    <dbReference type="NCBI Taxonomy" id="1121290"/>
    <lineage>
        <taxon>Bacteria</taxon>
        <taxon>Bacillati</taxon>
        <taxon>Bacillota</taxon>
        <taxon>Clostridia</taxon>
        <taxon>Eubacteriales</taxon>
        <taxon>Clostridiaceae</taxon>
        <taxon>Clostridium</taxon>
    </lineage>
</organism>
<dbReference type="EMBL" id="LZFO01000015">
    <property type="protein sequence ID" value="OFI06100.1"/>
    <property type="molecule type" value="Genomic_DNA"/>
</dbReference>
<dbReference type="AlphaFoldDB" id="A0A1E8EYN1"/>
<protein>
    <submittedName>
        <fullName evidence="1">Uncharacterized protein</fullName>
    </submittedName>
</protein>
<dbReference type="OrthoDB" id="1938335at2"/>
<dbReference type="STRING" id="1121290.CLAOCE_12430"/>
<keyword evidence="2" id="KW-1185">Reference proteome</keyword>
<accession>A0A1E8EYN1</accession>
<proteinExistence type="predicted"/>
<dbReference type="RefSeq" id="WP_070110240.1">
    <property type="nucleotide sequence ID" value="NZ_LZFO01000015.1"/>
</dbReference>
<reference evidence="1 2" key="1">
    <citation type="submission" date="2016-06" db="EMBL/GenBank/DDBJ databases">
        <title>Genome sequence of Clostridium acetireducens DSM 10703.</title>
        <authorList>
            <person name="Poehlein A."/>
            <person name="Fluechter S."/>
            <person name="Duerre P."/>
            <person name="Daniel R."/>
        </authorList>
    </citation>
    <scope>NUCLEOTIDE SEQUENCE [LARGE SCALE GENOMIC DNA]</scope>
    <source>
        <strain evidence="1 2">DSM 10703</strain>
    </source>
</reference>
<sequence>MSKHKKHKKHKEKERTLDFNNIDVAQLAQMLSNIDIDKVSQELSKLNIDENVIKENNKENNKEDNLNIKDKDTKYLEHKTSRDKNNVAKAYEDDKTIKVLKAIKPMVNAQRCQIIDKIIQLYSIGRIINK</sequence>
<comment type="caution">
    <text evidence="1">The sequence shown here is derived from an EMBL/GenBank/DDBJ whole genome shotgun (WGS) entry which is preliminary data.</text>
</comment>
<gene>
    <name evidence="1" type="ORF">CLOACE_12430</name>
</gene>
<evidence type="ECO:0000313" key="2">
    <source>
        <dbReference type="Proteomes" id="UP000175744"/>
    </source>
</evidence>
<name>A0A1E8EYN1_9CLOT</name>
<dbReference type="Proteomes" id="UP000175744">
    <property type="component" value="Unassembled WGS sequence"/>
</dbReference>